<dbReference type="EMBL" id="CP000559">
    <property type="protein sequence ID" value="ABN07147.1"/>
    <property type="molecule type" value="Genomic_DNA"/>
</dbReference>
<gene>
    <name evidence="2" type="ordered locus">Mlab_0977</name>
</gene>
<name>A2SS41_METLZ</name>
<dbReference type="GeneID" id="4795719"/>
<dbReference type="KEGG" id="mla:Mlab_0977"/>
<evidence type="ECO:0000313" key="3">
    <source>
        <dbReference type="Proteomes" id="UP000000365"/>
    </source>
</evidence>
<dbReference type="Pfam" id="PF01976">
    <property type="entry name" value="DUF116"/>
    <property type="match status" value="1"/>
</dbReference>
<organism evidence="2 3">
    <name type="scientific">Methanocorpusculum labreanum (strain ATCC 43576 / DSM 4855 / Z)</name>
    <dbReference type="NCBI Taxonomy" id="410358"/>
    <lineage>
        <taxon>Archaea</taxon>
        <taxon>Methanobacteriati</taxon>
        <taxon>Methanobacteriota</taxon>
        <taxon>Stenosarchaea group</taxon>
        <taxon>Methanomicrobia</taxon>
        <taxon>Methanomicrobiales</taxon>
        <taxon>Methanocorpusculaceae</taxon>
        <taxon>Methanocorpusculum</taxon>
    </lineage>
</organism>
<protein>
    <recommendedName>
        <fullName evidence="4">DUF116 domain-containing protein</fullName>
    </recommendedName>
</protein>
<dbReference type="PANTHER" id="PTHR43801:SF1">
    <property type="entry name" value="POLYPRENYL SYNTHETASE"/>
    <property type="match status" value="1"/>
</dbReference>
<dbReference type="PANTHER" id="PTHR43801">
    <property type="entry name" value="NUCLEOTIDE-BINDING PROTEIN-RELATED"/>
    <property type="match status" value="1"/>
</dbReference>
<dbReference type="PIRSF" id="PIRSF006594">
    <property type="entry name" value="UCP006594"/>
    <property type="match status" value="1"/>
</dbReference>
<reference evidence="2 3" key="1">
    <citation type="journal article" date="2009" name="Stand. Genomic Sci.">
        <title>Complete genome sequence of Methanocorpusculum labreanum type strain Z.</title>
        <authorList>
            <person name="Anderson I.J."/>
            <person name="Sieprawska-Lupa M."/>
            <person name="Goltsman E."/>
            <person name="Lapidus A."/>
            <person name="Copeland A."/>
            <person name="Glavina Del Rio T."/>
            <person name="Tice H."/>
            <person name="Dalin E."/>
            <person name="Barry K."/>
            <person name="Pitluck S."/>
            <person name="Hauser L."/>
            <person name="Land M."/>
            <person name="Lucas S."/>
            <person name="Richardson P."/>
            <person name="Whitman W.B."/>
            <person name="Kyrpides N.C."/>
        </authorList>
    </citation>
    <scope>NUCLEOTIDE SEQUENCE [LARGE SCALE GENOMIC DNA]</scope>
    <source>
        <strain evidence="3">ATCC 43576 / DSM 4855 / Z</strain>
    </source>
</reference>
<dbReference type="AlphaFoldDB" id="A2SS41"/>
<dbReference type="OrthoDB" id="120943at2157"/>
<dbReference type="InterPro" id="IPR002829">
    <property type="entry name" value="DUF116"/>
</dbReference>
<feature type="transmembrane region" description="Helical" evidence="1">
    <location>
        <begin position="20"/>
        <end position="46"/>
    </location>
</feature>
<dbReference type="Proteomes" id="UP000000365">
    <property type="component" value="Chromosome"/>
</dbReference>
<keyword evidence="1" id="KW-0472">Membrane</keyword>
<keyword evidence="3" id="KW-1185">Reference proteome</keyword>
<keyword evidence="1" id="KW-1133">Transmembrane helix</keyword>
<proteinExistence type="predicted"/>
<dbReference type="HOGENOM" id="CLU_067052_1_0_2"/>
<sequence length="245" mass="27330">MAATLSLAFFDSPVWNNLALILGQLLLIFIAFWLIFSILMAILIVISIHRKQMYFPRLLRPFFTIMEGTVKIVCLLLGVDGKELMEFLIRIDNEMNYSNFAKTPVEDRVVFFPQCLRAHDCPARLTPDGLKCVSCGRCGLGRAVPALNEAGYKTFIIPGSTFIKRMVKKYKPKAMIGVGCMMEVKEGLQMGRKISMTTIGFVTKTDGCVETTMDYEELMEVASLGLAHPVVMKPETGDKLPGSKT</sequence>
<evidence type="ECO:0000256" key="1">
    <source>
        <dbReference type="SAM" id="Phobius"/>
    </source>
</evidence>
<accession>A2SS41</accession>
<dbReference type="RefSeq" id="WP_011833350.1">
    <property type="nucleotide sequence ID" value="NC_008942.1"/>
</dbReference>
<dbReference type="eggNOG" id="arCOG02078">
    <property type="taxonomic scope" value="Archaea"/>
</dbReference>
<keyword evidence="1" id="KW-0812">Transmembrane</keyword>
<evidence type="ECO:0008006" key="4">
    <source>
        <dbReference type="Google" id="ProtNLM"/>
    </source>
</evidence>
<evidence type="ECO:0000313" key="2">
    <source>
        <dbReference type="EMBL" id="ABN07147.1"/>
    </source>
</evidence>
<dbReference type="STRING" id="410358.Mlab_0977"/>